<dbReference type="KEGG" id="cpeg:CPELA_03755"/>
<dbReference type="InterPro" id="IPR021401">
    <property type="entry name" value="DUF3040"/>
</dbReference>
<dbReference type="Pfam" id="PF11239">
    <property type="entry name" value="DUF3040"/>
    <property type="match status" value="1"/>
</dbReference>
<proteinExistence type="predicted"/>
<dbReference type="Proteomes" id="UP000288929">
    <property type="component" value="Chromosome"/>
</dbReference>
<dbReference type="OrthoDB" id="5244024at2"/>
<evidence type="ECO:0000313" key="2">
    <source>
        <dbReference type="Proteomes" id="UP000288929"/>
    </source>
</evidence>
<sequence length="127" mass="13565">MALSEQEQRALYEIERSLMAEDPKFGRSVAREGNGGIGHFSLRGIAIVVIGLVMLVGGMALAQSNLMFVALSVVGFLVMFGGAIWMLRGGGGAPAAKTSKKVKAKPAKSQGGFASKMEENFKRRFEN</sequence>
<reference evidence="1 2" key="1">
    <citation type="submission" date="2019-01" db="EMBL/GenBank/DDBJ databases">
        <authorList>
            <person name="Ruckert C."/>
            <person name="Busche T."/>
            <person name="Kalinowski J."/>
        </authorList>
    </citation>
    <scope>NUCLEOTIDE SEQUENCE [LARGE SCALE GENOMIC DNA]</scope>
    <source>
        <strain evidence="1 2">136/3</strain>
    </source>
</reference>
<organism evidence="1 2">
    <name type="scientific">Corynebacterium pelargi</name>
    <dbReference type="NCBI Taxonomy" id="1471400"/>
    <lineage>
        <taxon>Bacteria</taxon>
        <taxon>Bacillati</taxon>
        <taxon>Actinomycetota</taxon>
        <taxon>Actinomycetes</taxon>
        <taxon>Mycobacteriales</taxon>
        <taxon>Corynebacteriaceae</taxon>
        <taxon>Corynebacterium</taxon>
    </lineage>
</organism>
<keyword evidence="2" id="KW-1185">Reference proteome</keyword>
<dbReference type="RefSeq" id="WP_128889525.1">
    <property type="nucleotide sequence ID" value="NZ_BMCX01000001.1"/>
</dbReference>
<accession>A0A410W7V3</accession>
<dbReference type="AlphaFoldDB" id="A0A410W7V3"/>
<name>A0A410W7V3_9CORY</name>
<evidence type="ECO:0000313" key="1">
    <source>
        <dbReference type="EMBL" id="QAU52030.1"/>
    </source>
</evidence>
<protein>
    <submittedName>
        <fullName evidence="1">Uncharacterized protein</fullName>
    </submittedName>
</protein>
<gene>
    <name evidence="1" type="ORF">CPELA_03755</name>
</gene>
<dbReference type="EMBL" id="CP035299">
    <property type="protein sequence ID" value="QAU52030.1"/>
    <property type="molecule type" value="Genomic_DNA"/>
</dbReference>